<comment type="caution">
    <text evidence="1">The sequence shown here is derived from an EMBL/GenBank/DDBJ whole genome shotgun (WGS) entry which is preliminary data.</text>
</comment>
<name>A0A1B9Y3D2_9FLAO</name>
<dbReference type="RefSeq" id="WP_068703483.1">
    <property type="nucleotide sequence ID" value="NZ_JAUOSW010000005.1"/>
</dbReference>
<dbReference type="STRING" id="447689.BA195_06225"/>
<dbReference type="PANTHER" id="PTHR34472">
    <property type="entry name" value="SULFUR CARRIER PROTEIN THIS"/>
    <property type="match status" value="1"/>
</dbReference>
<organism evidence="1 2">
    <name type="scientific">Tenacibaculum soleae</name>
    <dbReference type="NCBI Taxonomy" id="447689"/>
    <lineage>
        <taxon>Bacteria</taxon>
        <taxon>Pseudomonadati</taxon>
        <taxon>Bacteroidota</taxon>
        <taxon>Flavobacteriia</taxon>
        <taxon>Flavobacteriales</taxon>
        <taxon>Flavobacteriaceae</taxon>
        <taxon>Tenacibaculum</taxon>
    </lineage>
</organism>
<dbReference type="Pfam" id="PF02597">
    <property type="entry name" value="ThiS"/>
    <property type="match status" value="1"/>
</dbReference>
<dbReference type="InterPro" id="IPR010035">
    <property type="entry name" value="Thi_S"/>
</dbReference>
<protein>
    <submittedName>
        <fullName evidence="1">Thiamine biosynthesis protein ThiS</fullName>
    </submittedName>
</protein>
<dbReference type="InterPro" id="IPR016155">
    <property type="entry name" value="Mopterin_synth/thiamin_S_b"/>
</dbReference>
<dbReference type="Proteomes" id="UP000093186">
    <property type="component" value="Unassembled WGS sequence"/>
</dbReference>
<accession>A0A1B9Y3D2</accession>
<dbReference type="EMBL" id="MAKX01000001">
    <property type="protein sequence ID" value="OCK44276.1"/>
    <property type="molecule type" value="Genomic_DNA"/>
</dbReference>
<gene>
    <name evidence="1" type="ORF">BA195_06225</name>
</gene>
<dbReference type="InterPro" id="IPR012675">
    <property type="entry name" value="Beta-grasp_dom_sf"/>
</dbReference>
<dbReference type="Gene3D" id="3.10.20.30">
    <property type="match status" value="1"/>
</dbReference>
<dbReference type="SUPFAM" id="SSF54285">
    <property type="entry name" value="MoaD/ThiS"/>
    <property type="match status" value="1"/>
</dbReference>
<dbReference type="NCBIfam" id="TIGR01683">
    <property type="entry name" value="thiS"/>
    <property type="match status" value="1"/>
</dbReference>
<evidence type="ECO:0000313" key="1">
    <source>
        <dbReference type="EMBL" id="OCK44276.1"/>
    </source>
</evidence>
<dbReference type="OrthoDB" id="1525151at2"/>
<evidence type="ECO:0000313" key="2">
    <source>
        <dbReference type="Proteomes" id="UP000093186"/>
    </source>
</evidence>
<dbReference type="AlphaFoldDB" id="A0A1B9Y3D2"/>
<sequence length="67" mass="7561">MITIKVNQEDHQVLENVTLQEFIELLKIQTNGIAIAINSTVIKRSDWSLKLLQNNDDILIIKSTQGG</sequence>
<reference evidence="1 2" key="1">
    <citation type="submission" date="2016-06" db="EMBL/GenBank/DDBJ databases">
        <title>Draft Genome Sequence of Tenacibaculum soleae UCD-KL19.</title>
        <authorList>
            <person name="Eisen J.A."/>
            <person name="Coil D.A."/>
            <person name="Lujan K.M."/>
        </authorList>
    </citation>
    <scope>NUCLEOTIDE SEQUENCE [LARGE SCALE GENOMIC DNA]</scope>
    <source>
        <strain evidence="1 2">UCD-KL19</strain>
    </source>
</reference>
<keyword evidence="2" id="KW-1185">Reference proteome</keyword>
<proteinExistence type="predicted"/>
<dbReference type="InterPro" id="IPR003749">
    <property type="entry name" value="ThiS/MoaD-like"/>
</dbReference>
<dbReference type="CDD" id="cd00565">
    <property type="entry name" value="Ubl_ThiS"/>
    <property type="match status" value="1"/>
</dbReference>
<dbReference type="PANTHER" id="PTHR34472:SF1">
    <property type="entry name" value="SULFUR CARRIER PROTEIN THIS"/>
    <property type="match status" value="1"/>
</dbReference>